<name>A0A1H3CHU5_9FLAO</name>
<dbReference type="AlphaFoldDB" id="A0A1H3CHU5"/>
<dbReference type="RefSeq" id="WP_090123831.1">
    <property type="nucleotide sequence ID" value="NZ_FNNJ01000006.1"/>
</dbReference>
<dbReference type="OrthoDB" id="1430532at2"/>
<dbReference type="EMBL" id="FNNJ01000006">
    <property type="protein sequence ID" value="SDX53478.1"/>
    <property type="molecule type" value="Genomic_DNA"/>
</dbReference>
<dbReference type="Proteomes" id="UP000199595">
    <property type="component" value="Unassembled WGS sequence"/>
</dbReference>
<dbReference type="STRING" id="762486.SAMN05444411_106163"/>
<gene>
    <name evidence="1" type="ORF">SAMN05444411_106163</name>
</gene>
<sequence length="173" mass="19973">MIFTGFKRKTNQIFFNKKLTEFVNETKEESSKKINNIIVIIDAINDEESIVKELSSLLKVDKSNITTVIAVNKKNKKAPIENSFSGADFGWRGKVKSDYLKNILTKKYDLLINYSKVDNLYVNLLILQCKSVFNAGFTHLNNELYQLLVDCEPDDYTVFNSELKKYLTILKKL</sequence>
<keyword evidence="2" id="KW-1185">Reference proteome</keyword>
<evidence type="ECO:0000313" key="2">
    <source>
        <dbReference type="Proteomes" id="UP000199595"/>
    </source>
</evidence>
<reference evidence="1 2" key="1">
    <citation type="submission" date="2016-10" db="EMBL/GenBank/DDBJ databases">
        <authorList>
            <person name="de Groot N.N."/>
        </authorList>
    </citation>
    <scope>NUCLEOTIDE SEQUENCE [LARGE SCALE GENOMIC DNA]</scope>
    <source>
        <strain evidence="1 2">DSM 24956</strain>
    </source>
</reference>
<protein>
    <submittedName>
        <fullName evidence="1">Uncharacterized protein</fullName>
    </submittedName>
</protein>
<organism evidence="1 2">
    <name type="scientific">Lutibacter oricola</name>
    <dbReference type="NCBI Taxonomy" id="762486"/>
    <lineage>
        <taxon>Bacteria</taxon>
        <taxon>Pseudomonadati</taxon>
        <taxon>Bacteroidota</taxon>
        <taxon>Flavobacteriia</taxon>
        <taxon>Flavobacteriales</taxon>
        <taxon>Flavobacteriaceae</taxon>
        <taxon>Lutibacter</taxon>
    </lineage>
</organism>
<accession>A0A1H3CHU5</accession>
<dbReference type="Pfam" id="PF21857">
    <property type="entry name" value="DUF6913"/>
    <property type="match status" value="1"/>
</dbReference>
<evidence type="ECO:0000313" key="1">
    <source>
        <dbReference type="EMBL" id="SDX53478.1"/>
    </source>
</evidence>
<proteinExistence type="predicted"/>
<dbReference type="InterPro" id="IPR054207">
    <property type="entry name" value="DUF6913"/>
</dbReference>